<dbReference type="PANTHER" id="PTHR31912:SF34">
    <property type="entry name" value="NOTOCHORD-RELATED PROTEIN"/>
    <property type="match status" value="1"/>
</dbReference>
<feature type="region of interest" description="Disordered" evidence="1">
    <location>
        <begin position="363"/>
        <end position="382"/>
    </location>
</feature>
<dbReference type="EMBL" id="DS178342">
    <property type="protein sequence ID" value="EFP91162.2"/>
    <property type="molecule type" value="Genomic_DNA"/>
</dbReference>
<dbReference type="AlphaFoldDB" id="E3L3N7"/>
<accession>E3L3N7</accession>
<organism evidence="2 3">
    <name type="scientific">Puccinia graminis f. sp. tritici (strain CRL 75-36-700-3 / race SCCL)</name>
    <name type="common">Black stem rust fungus</name>
    <dbReference type="NCBI Taxonomy" id="418459"/>
    <lineage>
        <taxon>Eukaryota</taxon>
        <taxon>Fungi</taxon>
        <taxon>Dikarya</taxon>
        <taxon>Basidiomycota</taxon>
        <taxon>Pucciniomycotina</taxon>
        <taxon>Pucciniomycetes</taxon>
        <taxon>Pucciniales</taxon>
        <taxon>Pucciniaceae</taxon>
        <taxon>Puccinia</taxon>
    </lineage>
</organism>
<gene>
    <name evidence="2" type="ORF">PGTG_16907</name>
</gene>
<sequence length="382" mass="43786">MAKHSANFIGKEFKIVLQCAPFVLFPFMDEAQRDVWIALCQLAPLIFQTYIDDMDQYLEALTFHIHKFLFYAFKSTAQWVNKAKFHMLLHLPESIRRFGPACLFATEKFESYNAVLRNASIHSNRQSPGKDIAITFANYKVMRRLFPGSERCDKDNPMIQKSMDFNAQTPVDYEAAQLEFPHATKAKLALKDKVTVPTALQDHLLGNSLFQIAGVQWDAHRVLKHGVFILVRRGDDCGHAEAGFIDHVWEARQRSRRSFWVCYTEFSRGRVDDYYQMRTITKTMHNCHLSNCQVDYTGRVRVEREESEENNATVTHLDSSEFVVNSAELPGSAVLRNWAAVPRRESDVQHLLPMLHEGLSRWHEGGGQNAPGPISVIDPELV</sequence>
<dbReference type="STRING" id="418459.E3L3N7"/>
<dbReference type="PANTHER" id="PTHR31912">
    <property type="entry name" value="IP13529P"/>
    <property type="match status" value="1"/>
</dbReference>
<dbReference type="Proteomes" id="UP000008783">
    <property type="component" value="Unassembled WGS sequence"/>
</dbReference>
<name>E3L3N7_PUCGT</name>
<dbReference type="OrthoDB" id="2505774at2759"/>
<dbReference type="VEuPathDB" id="FungiDB:PGTG_16907"/>
<proteinExistence type="predicted"/>
<evidence type="ECO:0000313" key="3">
    <source>
        <dbReference type="Proteomes" id="UP000008783"/>
    </source>
</evidence>
<dbReference type="KEGG" id="pgr:PGTG_16907"/>
<evidence type="ECO:0000313" key="2">
    <source>
        <dbReference type="EMBL" id="EFP91162.2"/>
    </source>
</evidence>
<reference evidence="3" key="2">
    <citation type="journal article" date="2011" name="Proc. Natl. Acad. Sci. U.S.A.">
        <title>Obligate biotrophy features unraveled by the genomic analysis of rust fungi.</title>
        <authorList>
            <person name="Duplessis S."/>
            <person name="Cuomo C.A."/>
            <person name="Lin Y.-C."/>
            <person name="Aerts A."/>
            <person name="Tisserant E."/>
            <person name="Veneault-Fourrey C."/>
            <person name="Joly D.L."/>
            <person name="Hacquard S."/>
            <person name="Amselem J."/>
            <person name="Cantarel B.L."/>
            <person name="Chiu R."/>
            <person name="Coutinho P.M."/>
            <person name="Feau N."/>
            <person name="Field M."/>
            <person name="Frey P."/>
            <person name="Gelhaye E."/>
            <person name="Goldberg J."/>
            <person name="Grabherr M.G."/>
            <person name="Kodira C.D."/>
            <person name="Kohler A."/>
            <person name="Kuees U."/>
            <person name="Lindquist E.A."/>
            <person name="Lucas S.M."/>
            <person name="Mago R."/>
            <person name="Mauceli E."/>
            <person name="Morin E."/>
            <person name="Murat C."/>
            <person name="Pangilinan J.L."/>
            <person name="Park R."/>
            <person name="Pearson M."/>
            <person name="Quesneville H."/>
            <person name="Rouhier N."/>
            <person name="Sakthikumar S."/>
            <person name="Salamov A.A."/>
            <person name="Schmutz J."/>
            <person name="Selles B."/>
            <person name="Shapiro H."/>
            <person name="Tanguay P."/>
            <person name="Tuskan G.A."/>
            <person name="Henrissat B."/>
            <person name="Van de Peer Y."/>
            <person name="Rouze P."/>
            <person name="Ellis J.G."/>
            <person name="Dodds P.N."/>
            <person name="Schein J.E."/>
            <person name="Zhong S."/>
            <person name="Hamelin R.C."/>
            <person name="Grigoriev I.V."/>
            <person name="Szabo L.J."/>
            <person name="Martin F."/>
        </authorList>
    </citation>
    <scope>NUCLEOTIDE SEQUENCE [LARGE SCALE GENOMIC DNA]</scope>
    <source>
        <strain evidence="3">CRL 75-36-700-3 / race SCCL</strain>
    </source>
</reference>
<dbReference type="RefSeq" id="XP_003335581.2">
    <property type="nucleotide sequence ID" value="XM_003335533.2"/>
</dbReference>
<dbReference type="HOGENOM" id="CLU_004591_6_0_1"/>
<reference key="1">
    <citation type="submission" date="2007-01" db="EMBL/GenBank/DDBJ databases">
        <title>The Genome Sequence of Puccinia graminis f. sp. tritici Strain CRL 75-36-700-3.</title>
        <authorList>
            <consortium name="The Broad Institute Genome Sequencing Platform"/>
            <person name="Birren B."/>
            <person name="Lander E."/>
            <person name="Galagan J."/>
            <person name="Nusbaum C."/>
            <person name="Devon K."/>
            <person name="Cuomo C."/>
            <person name="Jaffe D."/>
            <person name="Butler J."/>
            <person name="Alvarez P."/>
            <person name="Gnerre S."/>
            <person name="Grabherr M."/>
            <person name="Mauceli E."/>
            <person name="Brockman W."/>
            <person name="Young S."/>
            <person name="LaButti K."/>
            <person name="Sykes S."/>
            <person name="DeCaprio D."/>
            <person name="Crawford M."/>
            <person name="Koehrsen M."/>
            <person name="Engels R."/>
            <person name="Montgomery P."/>
            <person name="Pearson M."/>
            <person name="Howarth C."/>
            <person name="Larson L."/>
            <person name="White J."/>
            <person name="Zeng Q."/>
            <person name="Kodira C."/>
            <person name="Yandava C."/>
            <person name="Alvarado L."/>
            <person name="O'Leary S."/>
            <person name="Szabo L."/>
            <person name="Dean R."/>
            <person name="Schein J."/>
        </authorList>
    </citation>
    <scope>NUCLEOTIDE SEQUENCE</scope>
    <source>
        <strain>CRL 75-36-700-3</strain>
    </source>
</reference>
<keyword evidence="3" id="KW-1185">Reference proteome</keyword>
<dbReference type="GeneID" id="10528824"/>
<protein>
    <submittedName>
        <fullName evidence="2">Uncharacterized protein</fullName>
    </submittedName>
</protein>
<dbReference type="InParanoid" id="E3L3N7"/>
<evidence type="ECO:0000256" key="1">
    <source>
        <dbReference type="SAM" id="MobiDB-lite"/>
    </source>
</evidence>